<feature type="compositionally biased region" description="Gly residues" evidence="1">
    <location>
        <begin position="242"/>
        <end position="256"/>
    </location>
</feature>
<dbReference type="SUPFAM" id="SSF49344">
    <property type="entry name" value="CBD9-like"/>
    <property type="match status" value="1"/>
</dbReference>
<evidence type="ECO:0000313" key="3">
    <source>
        <dbReference type="Proteomes" id="UP000462014"/>
    </source>
</evidence>
<dbReference type="RefSeq" id="WP_157563733.1">
    <property type="nucleotide sequence ID" value="NZ_WPIK01000002.1"/>
</dbReference>
<feature type="region of interest" description="Disordered" evidence="1">
    <location>
        <begin position="227"/>
        <end position="256"/>
    </location>
</feature>
<proteinExistence type="predicted"/>
<reference evidence="2 3" key="1">
    <citation type="submission" date="2019-12" db="EMBL/GenBank/DDBJ databases">
        <title>Mucilaginibacter sp. HMF7410 genome sequencing and assembly.</title>
        <authorList>
            <person name="Kang H."/>
            <person name="Cha I."/>
            <person name="Kim H."/>
            <person name="Joh K."/>
        </authorList>
    </citation>
    <scope>NUCLEOTIDE SEQUENCE [LARGE SCALE GENOMIC DNA]</scope>
    <source>
        <strain evidence="2 3">HMF7410</strain>
    </source>
</reference>
<keyword evidence="3" id="KW-1185">Reference proteome</keyword>
<sequence>MNTNAQVFIKTILSIVLSAGLIIHSKAQNVQQGSIWAPANIKIDAKLNEWNNSLQANNKTTNLYYTIANDDKNLYLAVKSTDQNNSNKIAGGGITFTVNTSGKKKDKDAFVIFFPVVNRASMPNQFRQRGGGGNGQPQMPDSVRVANMRNQLLASAKEITIKGFKDIPDSVIAIYNEYGIKAAVGYDNNGSFIYELALPLKELGLSTGSTKELAYNIKVNGIQFYRGNRDNNDGNPQTAAGNNGGRTARGGGDGFGGGGFGGGRSGAGGRFGGGNLGGMNMQDMMSPTDFWGKYTLAKSK</sequence>
<dbReference type="AlphaFoldDB" id="A0A7K1ST92"/>
<gene>
    <name evidence="2" type="ORF">GO621_02065</name>
</gene>
<dbReference type="EMBL" id="WPIK01000002">
    <property type="protein sequence ID" value="MVN20320.1"/>
    <property type="molecule type" value="Genomic_DNA"/>
</dbReference>
<evidence type="ECO:0000313" key="2">
    <source>
        <dbReference type="EMBL" id="MVN20320.1"/>
    </source>
</evidence>
<dbReference type="Gene3D" id="2.60.40.1190">
    <property type="match status" value="1"/>
</dbReference>
<comment type="caution">
    <text evidence="2">The sequence shown here is derived from an EMBL/GenBank/DDBJ whole genome shotgun (WGS) entry which is preliminary data.</text>
</comment>
<organism evidence="2 3">
    <name type="scientific">Mucilaginibacter arboris</name>
    <dbReference type="NCBI Taxonomy" id="2682090"/>
    <lineage>
        <taxon>Bacteria</taxon>
        <taxon>Pseudomonadati</taxon>
        <taxon>Bacteroidota</taxon>
        <taxon>Sphingobacteriia</taxon>
        <taxon>Sphingobacteriales</taxon>
        <taxon>Sphingobacteriaceae</taxon>
        <taxon>Mucilaginibacter</taxon>
    </lineage>
</organism>
<evidence type="ECO:0000256" key="1">
    <source>
        <dbReference type="SAM" id="MobiDB-lite"/>
    </source>
</evidence>
<protein>
    <submittedName>
        <fullName evidence="2">Uncharacterized protein</fullName>
    </submittedName>
</protein>
<dbReference type="Proteomes" id="UP000462014">
    <property type="component" value="Unassembled WGS sequence"/>
</dbReference>
<name>A0A7K1ST92_9SPHI</name>
<accession>A0A7K1ST92</accession>